<evidence type="ECO:0000256" key="1">
    <source>
        <dbReference type="SAM" id="Phobius"/>
    </source>
</evidence>
<protein>
    <submittedName>
        <fullName evidence="2">Uncharacterized protein</fullName>
    </submittedName>
</protein>
<keyword evidence="1" id="KW-0812">Transmembrane</keyword>
<dbReference type="Proteomes" id="UP001554567">
    <property type="component" value="Unassembled WGS sequence"/>
</dbReference>
<evidence type="ECO:0000313" key="2">
    <source>
        <dbReference type="EMBL" id="MEW5291553.1"/>
    </source>
</evidence>
<reference evidence="2 3" key="1">
    <citation type="submission" date="2024-07" db="EMBL/GenBank/DDBJ databases">
        <authorList>
            <person name="Dulla G.F.J."/>
            <person name="Delorm J.G."/>
        </authorList>
    </citation>
    <scope>NUCLEOTIDE SEQUENCE [LARGE SCALE GENOMIC DNA]</scope>
    <source>
        <strain evidence="2 3">JGD 233</strain>
    </source>
</reference>
<organism evidence="2 3">
    <name type="scientific">Erwinia papayae</name>
    <dbReference type="NCBI Taxonomy" id="206499"/>
    <lineage>
        <taxon>Bacteria</taxon>
        <taxon>Pseudomonadati</taxon>
        <taxon>Pseudomonadota</taxon>
        <taxon>Gammaproteobacteria</taxon>
        <taxon>Enterobacterales</taxon>
        <taxon>Erwiniaceae</taxon>
        <taxon>Erwinia</taxon>
    </lineage>
</organism>
<comment type="caution">
    <text evidence="2">The sequence shown here is derived from an EMBL/GenBank/DDBJ whole genome shotgun (WGS) entry which is preliminary data.</text>
</comment>
<keyword evidence="1" id="KW-0472">Membrane</keyword>
<gene>
    <name evidence="2" type="ORF">ABW286_20635</name>
</gene>
<feature type="transmembrane region" description="Helical" evidence="1">
    <location>
        <begin position="106"/>
        <end position="125"/>
    </location>
</feature>
<evidence type="ECO:0000313" key="3">
    <source>
        <dbReference type="Proteomes" id="UP001554567"/>
    </source>
</evidence>
<dbReference type="RefSeq" id="WP_367168564.1">
    <property type="nucleotide sequence ID" value="NZ_JBFKZN010000014.1"/>
</dbReference>
<proteinExistence type="predicted"/>
<feature type="transmembrane region" description="Helical" evidence="1">
    <location>
        <begin position="12"/>
        <end position="40"/>
    </location>
</feature>
<keyword evidence="1" id="KW-1133">Transmembrane helix</keyword>
<keyword evidence="3" id="KW-1185">Reference proteome</keyword>
<name>A0ABV3N6V7_9GAMM</name>
<dbReference type="EMBL" id="JBFKZN010000014">
    <property type="protein sequence ID" value="MEW5291553.1"/>
    <property type="molecule type" value="Genomic_DNA"/>
</dbReference>
<accession>A0ABV3N6V7</accession>
<sequence length="152" mass="16742">MHIISAGLRMALWLLWSFFRHAIFYPSALAGLLLAGWMAFGQPSNTLTAFLHQQASAWRDAPAGYYLSDPCPPSARTTPTRPAVCPLRPVTTDALAQGILLTLRDLWLGLIVLSTILQAAMTTVFRRFYIPSHSAVCIRTASGKIIRENGDE</sequence>